<feature type="transmembrane region" description="Helical" evidence="2">
    <location>
        <begin position="21"/>
        <end position="44"/>
    </location>
</feature>
<feature type="transmembrane region" description="Helical" evidence="2">
    <location>
        <begin position="88"/>
        <end position="109"/>
    </location>
</feature>
<feature type="transmembrane region" description="Helical" evidence="2">
    <location>
        <begin position="121"/>
        <end position="141"/>
    </location>
</feature>
<feature type="transmembrane region" description="Helical" evidence="2">
    <location>
        <begin position="56"/>
        <end position="76"/>
    </location>
</feature>
<evidence type="ECO:0008006" key="5">
    <source>
        <dbReference type="Google" id="ProtNLM"/>
    </source>
</evidence>
<feature type="region of interest" description="Disordered" evidence="1">
    <location>
        <begin position="151"/>
        <end position="178"/>
    </location>
</feature>
<dbReference type="Proteomes" id="UP000184390">
    <property type="component" value="Unassembled WGS sequence"/>
</dbReference>
<keyword evidence="2" id="KW-0472">Membrane</keyword>
<evidence type="ECO:0000313" key="3">
    <source>
        <dbReference type="EMBL" id="SHI28756.1"/>
    </source>
</evidence>
<keyword evidence="4" id="KW-1185">Reference proteome</keyword>
<protein>
    <recommendedName>
        <fullName evidence="5">PQQ-like domain-containing protein</fullName>
    </recommendedName>
</protein>
<dbReference type="SUPFAM" id="SSF50998">
    <property type="entry name" value="Quinoprotein alcohol dehydrogenase-like"/>
    <property type="match status" value="1"/>
</dbReference>
<feature type="transmembrane region" description="Helical" evidence="2">
    <location>
        <begin position="184"/>
        <end position="211"/>
    </location>
</feature>
<keyword evidence="2" id="KW-1133">Transmembrane helix</keyword>
<accession>A0ABY1HXW8</accession>
<proteinExistence type="predicted"/>
<name>A0ABY1HXW8_9ACTO</name>
<gene>
    <name evidence="3" type="ORF">SAMN05216246_10147</name>
</gene>
<reference evidence="3 4" key="1">
    <citation type="submission" date="2016-11" db="EMBL/GenBank/DDBJ databases">
        <authorList>
            <person name="Varghese N."/>
            <person name="Submissions S."/>
        </authorList>
    </citation>
    <scope>NUCLEOTIDE SEQUENCE [LARGE SCALE GENOMIC DNA]</scope>
    <source>
        <strain evidence="3 4">PA</strain>
    </source>
</reference>
<evidence type="ECO:0000313" key="4">
    <source>
        <dbReference type="Proteomes" id="UP000184390"/>
    </source>
</evidence>
<evidence type="ECO:0000256" key="2">
    <source>
        <dbReference type="SAM" id="Phobius"/>
    </source>
</evidence>
<evidence type="ECO:0000256" key="1">
    <source>
        <dbReference type="SAM" id="MobiDB-lite"/>
    </source>
</evidence>
<keyword evidence="2" id="KW-0812">Transmembrane</keyword>
<sequence length="660" mass="67716">MIRSRSAATAVDSREGPLSRVLRAASRGSLATALAAMAVGLWLLHCGQEWGGAQRTVLAAVGLALLHALLGAALVFPEPGSSRLGDGARVTSIALSSGVVAVVILHPWWQSFMRSGERPMGPVLLAAAAALTGTGWVIRLLRLIHHETHPRGTRIEQGGHDAGRTRSTSLESSGRDSGAPGRPLGWVLALGAFFAPAAALSLIIATALALLPSLDLSVHATVSRAEPIPDDALPTIPTGAASNVAWTLEAASRQEVLEAVPGARGPIILSDGALQGLDGEDGAILWTYRVEDDGSIETGGNALDDGSLLRISPDRRHVAFMVTTRDRSFASAPSGQVLMVLDTMTGAPTVTRTISEGSTGHGTTLDISDVQLTDSAVLVGTEVLALTDGARLGALPDEHGSADLASGTAGHSTFVLSRVIGDNGYYRFNVTLVPDSDLSASTRISGVCADPTHAYTPPTILNGWVLRCDGADPRSRRREAPVSPDIAAWNITALNVDDAAALGEGSEGGGVPMGRGLGLNREASLAAGAPVTIPERSTPVRDTGRSAPEEGPWIGSLLDTGTRTAIPAAQSPSIAAASFTSAAAPPGAAGPGVSLRITPANGEPSLVVPLPTAEVSSDWARWRLRAIPSPGCTVIIVPTGGGDSQAENGNAHQFTVVGLR</sequence>
<dbReference type="InterPro" id="IPR011047">
    <property type="entry name" value="Quinoprotein_ADH-like_sf"/>
</dbReference>
<dbReference type="EMBL" id="FQYL01000001">
    <property type="protein sequence ID" value="SHI28756.1"/>
    <property type="molecule type" value="Genomic_DNA"/>
</dbReference>
<organism evidence="3 4">
    <name type="scientific">Actinomyces denticolens</name>
    <dbReference type="NCBI Taxonomy" id="52767"/>
    <lineage>
        <taxon>Bacteria</taxon>
        <taxon>Bacillati</taxon>
        <taxon>Actinomycetota</taxon>
        <taxon>Actinomycetes</taxon>
        <taxon>Actinomycetales</taxon>
        <taxon>Actinomycetaceae</taxon>
        <taxon>Actinomyces</taxon>
    </lineage>
</organism>
<dbReference type="RefSeq" id="WP_143163793.1">
    <property type="nucleotide sequence ID" value="NZ_FQYL01000001.1"/>
</dbReference>
<feature type="compositionally biased region" description="Basic and acidic residues" evidence="1">
    <location>
        <begin position="151"/>
        <end position="164"/>
    </location>
</feature>
<comment type="caution">
    <text evidence="3">The sequence shown here is derived from an EMBL/GenBank/DDBJ whole genome shotgun (WGS) entry which is preliminary data.</text>
</comment>